<keyword evidence="4" id="KW-0802">TPR repeat</keyword>
<dbReference type="InterPro" id="IPR019734">
    <property type="entry name" value="TPR_rpt"/>
</dbReference>
<evidence type="ECO:0000256" key="1">
    <source>
        <dbReference type="ARBA" id="ARBA00000085"/>
    </source>
</evidence>
<feature type="repeat" description="TPR" evidence="4">
    <location>
        <begin position="251"/>
        <end position="284"/>
    </location>
</feature>
<dbReference type="InterPro" id="IPR036097">
    <property type="entry name" value="HisK_dim/P_sf"/>
</dbReference>
<dbReference type="SUPFAM" id="SSF48452">
    <property type="entry name" value="TPR-like"/>
    <property type="match status" value="2"/>
</dbReference>
<dbReference type="Proteomes" id="UP001062165">
    <property type="component" value="Chromosome"/>
</dbReference>
<evidence type="ECO:0000259" key="7">
    <source>
        <dbReference type="PROSITE" id="PS50109"/>
    </source>
</evidence>
<feature type="coiled-coil region" evidence="5">
    <location>
        <begin position="671"/>
        <end position="698"/>
    </location>
</feature>
<dbReference type="InterPro" id="IPR011990">
    <property type="entry name" value="TPR-like_helical_dom_sf"/>
</dbReference>
<keyword evidence="8" id="KW-0067">ATP-binding</keyword>
<keyword evidence="3" id="KW-0597">Phosphoprotein</keyword>
<dbReference type="PANTHER" id="PTHR43065">
    <property type="entry name" value="SENSOR HISTIDINE KINASE"/>
    <property type="match status" value="1"/>
</dbReference>
<organism evidence="8 9">
    <name type="scientific">Reichenbachiella carrageenanivorans</name>
    <dbReference type="NCBI Taxonomy" id="2979869"/>
    <lineage>
        <taxon>Bacteria</taxon>
        <taxon>Pseudomonadati</taxon>
        <taxon>Bacteroidota</taxon>
        <taxon>Cytophagia</taxon>
        <taxon>Cytophagales</taxon>
        <taxon>Reichenbachiellaceae</taxon>
        <taxon>Reichenbachiella</taxon>
    </lineage>
</organism>
<feature type="domain" description="Histidine kinase" evidence="7">
    <location>
        <begin position="626"/>
        <end position="872"/>
    </location>
</feature>
<gene>
    <name evidence="8" type="ORF">N7E81_16615</name>
</gene>
<dbReference type="Pfam" id="PF13181">
    <property type="entry name" value="TPR_8"/>
    <property type="match status" value="2"/>
</dbReference>
<dbReference type="InterPro" id="IPR036890">
    <property type="entry name" value="HATPase_C_sf"/>
</dbReference>
<comment type="catalytic activity">
    <reaction evidence="1">
        <text>ATP + protein L-histidine = ADP + protein N-phospho-L-histidine.</text>
        <dbReference type="EC" id="2.7.13.3"/>
    </reaction>
</comment>
<dbReference type="EMBL" id="CP106735">
    <property type="protein sequence ID" value="UXX78978.1"/>
    <property type="molecule type" value="Genomic_DNA"/>
</dbReference>
<dbReference type="RefSeq" id="WP_263050722.1">
    <property type="nucleotide sequence ID" value="NZ_CP106735.1"/>
</dbReference>
<evidence type="ECO:0000313" key="8">
    <source>
        <dbReference type="EMBL" id="UXX78978.1"/>
    </source>
</evidence>
<keyword evidence="6" id="KW-1133">Transmembrane helix</keyword>
<dbReference type="Gene3D" id="1.10.287.130">
    <property type="match status" value="1"/>
</dbReference>
<keyword evidence="8" id="KW-0547">Nucleotide-binding</keyword>
<dbReference type="PROSITE" id="PS50005">
    <property type="entry name" value="TPR"/>
    <property type="match status" value="1"/>
</dbReference>
<accession>A0ABY6D1M0</accession>
<feature type="coiled-coil region" evidence="5">
    <location>
        <begin position="391"/>
        <end position="504"/>
    </location>
</feature>
<evidence type="ECO:0000313" key="9">
    <source>
        <dbReference type="Proteomes" id="UP001062165"/>
    </source>
</evidence>
<dbReference type="Pfam" id="PF02518">
    <property type="entry name" value="HATPase_c"/>
    <property type="match status" value="1"/>
</dbReference>
<dbReference type="InterPro" id="IPR004358">
    <property type="entry name" value="Sig_transdc_His_kin-like_C"/>
</dbReference>
<dbReference type="SUPFAM" id="SSF55874">
    <property type="entry name" value="ATPase domain of HSP90 chaperone/DNA topoisomerase II/histidine kinase"/>
    <property type="match status" value="1"/>
</dbReference>
<dbReference type="Gene3D" id="3.30.565.10">
    <property type="entry name" value="Histidine kinase-like ATPase, C-terminal domain"/>
    <property type="match status" value="1"/>
</dbReference>
<evidence type="ECO:0000256" key="6">
    <source>
        <dbReference type="SAM" id="Phobius"/>
    </source>
</evidence>
<name>A0ABY6D1M0_9BACT</name>
<dbReference type="SMART" id="SM00388">
    <property type="entry name" value="HisKA"/>
    <property type="match status" value="1"/>
</dbReference>
<dbReference type="SMART" id="SM00387">
    <property type="entry name" value="HATPase_c"/>
    <property type="match status" value="1"/>
</dbReference>
<keyword evidence="6" id="KW-0812">Transmembrane</keyword>
<evidence type="ECO:0000256" key="4">
    <source>
        <dbReference type="PROSITE-ProRule" id="PRU00339"/>
    </source>
</evidence>
<dbReference type="SUPFAM" id="SSF47384">
    <property type="entry name" value="Homodimeric domain of signal transducing histidine kinase"/>
    <property type="match status" value="1"/>
</dbReference>
<protein>
    <recommendedName>
        <fullName evidence="2">histidine kinase</fullName>
        <ecNumber evidence="2">2.7.13.3</ecNumber>
    </recommendedName>
</protein>
<evidence type="ECO:0000256" key="2">
    <source>
        <dbReference type="ARBA" id="ARBA00012438"/>
    </source>
</evidence>
<dbReference type="GO" id="GO:0005524">
    <property type="term" value="F:ATP binding"/>
    <property type="evidence" value="ECO:0007669"/>
    <property type="project" value="UniProtKB-KW"/>
</dbReference>
<evidence type="ECO:0000256" key="3">
    <source>
        <dbReference type="ARBA" id="ARBA00022553"/>
    </source>
</evidence>
<keyword evidence="6" id="KW-0472">Membrane</keyword>
<dbReference type="PRINTS" id="PR00344">
    <property type="entry name" value="BCTRLSENSOR"/>
</dbReference>
<reference evidence="8" key="1">
    <citation type="submission" date="2022-10" db="EMBL/GenBank/DDBJ databases">
        <title>Comparative genomics and taxonomic characterization of three novel marine species of genus Reichenbachiella exhibiting antioxidant and polysaccharide degradation activities.</title>
        <authorList>
            <person name="Muhammad N."/>
            <person name="Lee Y.-J."/>
            <person name="Ko J."/>
            <person name="Kim S.-G."/>
        </authorList>
    </citation>
    <scope>NUCLEOTIDE SEQUENCE</scope>
    <source>
        <strain evidence="8">Wsw4-B4</strain>
    </source>
</reference>
<dbReference type="PANTHER" id="PTHR43065:SF50">
    <property type="entry name" value="HISTIDINE KINASE"/>
    <property type="match status" value="1"/>
</dbReference>
<dbReference type="InterPro" id="IPR003594">
    <property type="entry name" value="HATPase_dom"/>
</dbReference>
<dbReference type="InterPro" id="IPR005467">
    <property type="entry name" value="His_kinase_dom"/>
</dbReference>
<dbReference type="EC" id="2.7.13.3" evidence="2"/>
<sequence>MSVCTTVYAQQASYTEAASLLEKTKYNQRRGNLEGAIGHALLGLDQAESLGNQELIIQFKEVIGEIYLTKKDYKNAVSSFLSIILTAERQDDQVNLGRGNLALADTYSDMGAYDKASDYYQRAIDNFENLGRRREKANAIQALGLNYSNSNQLTKSISTFESLLKLAINESLYSYISTAQKQLFLDNIKINHAEQATKYGLSYYDRIKDKGDNVNLANTTRNLALQFIKTGDDKNALKFANISVSIDGQNTISLETLAKAYAGNENFSRALEYFEKALESNEKKRNYEGIGRNYNQMAQLAIDRADLRAASNNLEKAEDIGIEKNIRITLLDTYRMLADVNQEKGNTDQEAKYRTLYEAVKLQLGDPDRITSKLSRAKENLAESYEQEARARISTSENRKLAQERERLKAQQKLKDIEIIEQQARLQAQELQKEKLVAERAKQELLITEKTNEASTREAELERLQIASELQKLSEEERAKELQLLEKERKILRQQTELQSQKIESDRQARMLYFIAIGATVLILAILTVAFFRTYNNSKTIREQNQNLAEQQKTILNRNIQLKKSSEAMLAMNNKLKKAHVNLKILLKKEQAIKEQLEKTNLDLKNTQVHLVQAEKMSSLGLLTAGIAHEINNPINFVSSGVQSLTKNFGEMDSFLENYQKVLSLDTLEEIKKYAAVMEEDEDLLKELQDSSQELLEDVRYGILRITEIVNGLRSFSRHDEAEVKETDINESFDSALLILKNKYKNKAEIVKEMDDTLPQIQCFPGQLNQVFVNLINNAIDALDENGEIKIQTINLSDDTIEIRISDNGTGMPEEVKAKIFDPFFTTKEIGKGTGLGLSISHGIIEKHHGKIRVESKMGVGTTFIINLPKKLEVDDKILAEENLKLG</sequence>
<dbReference type="PROSITE" id="PS50109">
    <property type="entry name" value="HIS_KIN"/>
    <property type="match status" value="1"/>
</dbReference>
<keyword evidence="5" id="KW-0175">Coiled coil</keyword>
<feature type="transmembrane region" description="Helical" evidence="6">
    <location>
        <begin position="511"/>
        <end position="532"/>
    </location>
</feature>
<evidence type="ECO:0000256" key="5">
    <source>
        <dbReference type="SAM" id="Coils"/>
    </source>
</evidence>
<dbReference type="SMART" id="SM00028">
    <property type="entry name" value="TPR"/>
    <property type="match status" value="5"/>
</dbReference>
<dbReference type="Gene3D" id="1.25.40.10">
    <property type="entry name" value="Tetratricopeptide repeat domain"/>
    <property type="match status" value="2"/>
</dbReference>
<proteinExistence type="predicted"/>
<keyword evidence="9" id="KW-1185">Reference proteome</keyword>
<dbReference type="InterPro" id="IPR003661">
    <property type="entry name" value="HisK_dim/P_dom"/>
</dbReference>